<sequence length="185" mass="20470">MHRAHDAVLADAVAHAFEGQSALVLVSGASSTGKTRACWEAVQPLAAENWLLWHPFDPTHAEAALSDLERVGPRTVVWLNEAQRYFGDERFGERIAAALHTLLTDPMRAPVLVLGTLWPEYTARYTAMPDPGSLDTFARTRELLAGRIVTVPDRFDAAALDEARRLADGATPSWQVPWRESQTDR</sequence>
<evidence type="ECO:0000313" key="1">
    <source>
        <dbReference type="EMBL" id="UQA96619.1"/>
    </source>
</evidence>
<dbReference type="Proteomes" id="UP000830115">
    <property type="component" value="Chromosome"/>
</dbReference>
<evidence type="ECO:0000313" key="2">
    <source>
        <dbReference type="Proteomes" id="UP000830115"/>
    </source>
</evidence>
<organism evidence="1 2">
    <name type="scientific">Streptomyces halobius</name>
    <dbReference type="NCBI Taxonomy" id="2879846"/>
    <lineage>
        <taxon>Bacteria</taxon>
        <taxon>Bacillati</taxon>
        <taxon>Actinomycetota</taxon>
        <taxon>Actinomycetes</taxon>
        <taxon>Kitasatosporales</taxon>
        <taxon>Streptomycetaceae</taxon>
        <taxon>Streptomyces</taxon>
    </lineage>
</organism>
<dbReference type="EMBL" id="CP086322">
    <property type="protein sequence ID" value="UQA96619.1"/>
    <property type="molecule type" value="Genomic_DNA"/>
</dbReference>
<dbReference type="GO" id="GO:0005524">
    <property type="term" value="F:ATP binding"/>
    <property type="evidence" value="ECO:0007669"/>
    <property type="project" value="UniProtKB-KW"/>
</dbReference>
<protein>
    <submittedName>
        <fullName evidence="1">ATP-binding protein</fullName>
    </submittedName>
</protein>
<keyword evidence="2" id="KW-1185">Reference proteome</keyword>
<keyword evidence="1" id="KW-0547">Nucleotide-binding</keyword>
<name>A0ABY4MFP7_9ACTN</name>
<reference evidence="1" key="1">
    <citation type="submission" date="2021-10" db="EMBL/GenBank/DDBJ databases">
        <title>Streptomyces nigrumlapis sp.nov.,an antimicrobial producing actinobacterium isolated from Black Gobi rocks.</title>
        <authorList>
            <person name="Wen Y."/>
            <person name="Zhang W."/>
            <person name="Liu X.G."/>
        </authorList>
    </citation>
    <scope>NUCLEOTIDE SEQUENCE</scope>
    <source>
        <strain evidence="1">ST13-2-2</strain>
    </source>
</reference>
<keyword evidence="1" id="KW-0067">ATP-binding</keyword>
<dbReference type="RefSeq" id="WP_248867546.1">
    <property type="nucleotide sequence ID" value="NZ_CP086322.1"/>
</dbReference>
<gene>
    <name evidence="1" type="ORF">K9S39_36310</name>
</gene>
<accession>A0ABY4MFP7</accession>
<proteinExistence type="predicted"/>